<dbReference type="Proteomes" id="UP000248918">
    <property type="component" value="Unassembled WGS sequence"/>
</dbReference>
<dbReference type="InterPro" id="IPR018060">
    <property type="entry name" value="HTH_AraC"/>
</dbReference>
<dbReference type="InterPro" id="IPR018062">
    <property type="entry name" value="HTH_AraC-typ_CS"/>
</dbReference>
<dbReference type="GO" id="GO:0043565">
    <property type="term" value="F:sequence-specific DNA binding"/>
    <property type="evidence" value="ECO:0007669"/>
    <property type="project" value="InterPro"/>
</dbReference>
<feature type="domain" description="HTH araC/xylS-type" evidence="5">
    <location>
        <begin position="218"/>
        <end position="318"/>
    </location>
</feature>
<dbReference type="Pfam" id="PF12833">
    <property type="entry name" value="HTH_18"/>
    <property type="match status" value="1"/>
</dbReference>
<evidence type="ECO:0000256" key="1">
    <source>
        <dbReference type="ARBA" id="ARBA00023015"/>
    </source>
</evidence>
<proteinExistence type="predicted"/>
<dbReference type="PROSITE" id="PS01124">
    <property type="entry name" value="HTH_ARAC_FAMILY_2"/>
    <property type="match status" value="1"/>
</dbReference>
<dbReference type="SMART" id="SM00342">
    <property type="entry name" value="HTH_ARAC"/>
    <property type="match status" value="1"/>
</dbReference>
<dbReference type="EMBL" id="QLTK01000001">
    <property type="protein sequence ID" value="RAS39069.1"/>
    <property type="molecule type" value="Genomic_DNA"/>
</dbReference>
<evidence type="ECO:0000313" key="7">
    <source>
        <dbReference type="Proteomes" id="UP000248918"/>
    </source>
</evidence>
<dbReference type="Gene3D" id="1.10.10.60">
    <property type="entry name" value="Homeodomain-like"/>
    <property type="match status" value="1"/>
</dbReference>
<protein>
    <submittedName>
        <fullName evidence="6">AraC family transcriptional regulator</fullName>
    </submittedName>
</protein>
<gene>
    <name evidence="6" type="ORF">BX591_101404</name>
</gene>
<keyword evidence="1" id="KW-0805">Transcription regulation</keyword>
<feature type="compositionally biased region" description="Basic and acidic residues" evidence="4">
    <location>
        <begin position="319"/>
        <end position="341"/>
    </location>
</feature>
<comment type="caution">
    <text evidence="6">The sequence shown here is derived from an EMBL/GenBank/DDBJ whole genome shotgun (WGS) entry which is preliminary data.</text>
</comment>
<dbReference type="GO" id="GO:0003700">
    <property type="term" value="F:DNA-binding transcription factor activity"/>
    <property type="evidence" value="ECO:0007669"/>
    <property type="project" value="InterPro"/>
</dbReference>
<dbReference type="InterPro" id="IPR009057">
    <property type="entry name" value="Homeodomain-like_sf"/>
</dbReference>
<dbReference type="InterPro" id="IPR035418">
    <property type="entry name" value="AraC-bd_2"/>
</dbReference>
<evidence type="ECO:0000259" key="5">
    <source>
        <dbReference type="PROSITE" id="PS01124"/>
    </source>
</evidence>
<dbReference type="InterPro" id="IPR050204">
    <property type="entry name" value="AraC_XylS_family_regulators"/>
</dbReference>
<evidence type="ECO:0000256" key="2">
    <source>
        <dbReference type="ARBA" id="ARBA00023125"/>
    </source>
</evidence>
<name>A0A329CX35_9BURK</name>
<evidence type="ECO:0000256" key="4">
    <source>
        <dbReference type="SAM" id="MobiDB-lite"/>
    </source>
</evidence>
<reference evidence="6 7" key="1">
    <citation type="submission" date="2018-06" db="EMBL/GenBank/DDBJ databases">
        <title>Genomic Encyclopedia of Type Strains, Phase III (KMG-III): the genomes of soil and plant-associated and newly described type strains.</title>
        <authorList>
            <person name="Whitman W."/>
        </authorList>
    </citation>
    <scope>NUCLEOTIDE SEQUENCE [LARGE SCALE GENOMIC DNA]</scope>
    <source>
        <strain evidence="6 7">LMG 23644</strain>
    </source>
</reference>
<dbReference type="PROSITE" id="PS00041">
    <property type="entry name" value="HTH_ARAC_FAMILY_1"/>
    <property type="match status" value="1"/>
</dbReference>
<sequence length="341" mass="38845">MSEHQALNVRRFSTDSAPADERFDAWAAHSTYCDMVTTYRSDLPFDAHRDNVSIGPLVLAGRTWRHPDPSLAYEAKRTPARIRADQRDIHSFSLQISGTAALRSDAGTTIKRPGDLYLLDFARPFERVITPGSEISLSVPREWLPAETGKLHGCSLTRGVGSLLSDYLMSLYNTLAQLTRHDVPHIVRATTELLKASLHPELDTLAAAQTPIRDLLLQRIRRYIDDHLLQPDLTPASICRDVGLSRAMLYRLFESGGGVMREIRQKRLYRVHQVLSSPHRPAERIRDIAWRHGFTDEKYFYRIFKAEFGHTPGETGEAGETREQQRDRRETESTRYAVKPD</sequence>
<accession>A0A329CX35</accession>
<keyword evidence="3" id="KW-0804">Transcription</keyword>
<dbReference type="PANTHER" id="PTHR46796:SF6">
    <property type="entry name" value="ARAC SUBFAMILY"/>
    <property type="match status" value="1"/>
</dbReference>
<dbReference type="Pfam" id="PF14525">
    <property type="entry name" value="AraC_binding_2"/>
    <property type="match status" value="1"/>
</dbReference>
<evidence type="ECO:0000313" key="6">
    <source>
        <dbReference type="EMBL" id="RAS39069.1"/>
    </source>
</evidence>
<evidence type="ECO:0000256" key="3">
    <source>
        <dbReference type="ARBA" id="ARBA00023163"/>
    </source>
</evidence>
<feature type="region of interest" description="Disordered" evidence="4">
    <location>
        <begin position="311"/>
        <end position="341"/>
    </location>
</feature>
<dbReference type="SUPFAM" id="SSF46689">
    <property type="entry name" value="Homeodomain-like"/>
    <property type="match status" value="1"/>
</dbReference>
<dbReference type="PANTHER" id="PTHR46796">
    <property type="entry name" value="HTH-TYPE TRANSCRIPTIONAL ACTIVATOR RHAS-RELATED"/>
    <property type="match status" value="1"/>
</dbReference>
<organism evidence="6 7">
    <name type="scientific">Paraburkholderia bryophila</name>
    <dbReference type="NCBI Taxonomy" id="420952"/>
    <lineage>
        <taxon>Bacteria</taxon>
        <taxon>Pseudomonadati</taxon>
        <taxon>Pseudomonadota</taxon>
        <taxon>Betaproteobacteria</taxon>
        <taxon>Burkholderiales</taxon>
        <taxon>Burkholderiaceae</taxon>
        <taxon>Paraburkholderia</taxon>
    </lineage>
</organism>
<keyword evidence="2" id="KW-0238">DNA-binding</keyword>
<dbReference type="AlphaFoldDB" id="A0A329CX35"/>